<dbReference type="AlphaFoldDB" id="A0A222E1Q1"/>
<gene>
    <name evidence="2" type="ORF">ANTHELSMS3_01411</name>
</gene>
<feature type="transmembrane region" description="Helical" evidence="1">
    <location>
        <begin position="170"/>
        <end position="193"/>
    </location>
</feature>
<keyword evidence="1" id="KW-0812">Transmembrane</keyword>
<name>A0A222E1Q1_9RHOB</name>
<keyword evidence="1" id="KW-1133">Transmembrane helix</keyword>
<protein>
    <recommendedName>
        <fullName evidence="4">DUF3592 domain-containing protein</fullName>
    </recommendedName>
</protein>
<proteinExistence type="predicted"/>
<organism evidence="2 3">
    <name type="scientific">Antarctobacter heliothermus</name>
    <dbReference type="NCBI Taxonomy" id="74033"/>
    <lineage>
        <taxon>Bacteria</taxon>
        <taxon>Pseudomonadati</taxon>
        <taxon>Pseudomonadota</taxon>
        <taxon>Alphaproteobacteria</taxon>
        <taxon>Rhodobacterales</taxon>
        <taxon>Roseobacteraceae</taxon>
        <taxon>Antarctobacter</taxon>
    </lineage>
</organism>
<evidence type="ECO:0000313" key="2">
    <source>
        <dbReference type="EMBL" id="ASP20110.1"/>
    </source>
</evidence>
<evidence type="ECO:0000256" key="1">
    <source>
        <dbReference type="SAM" id="Phobius"/>
    </source>
</evidence>
<feature type="transmembrane region" description="Helical" evidence="1">
    <location>
        <begin position="7"/>
        <end position="29"/>
    </location>
</feature>
<dbReference type="KEGG" id="aht:ANTHELSMS3_01411"/>
<feature type="transmembrane region" description="Helical" evidence="1">
    <location>
        <begin position="205"/>
        <end position="230"/>
    </location>
</feature>
<keyword evidence="1" id="KW-0472">Membrane</keyword>
<dbReference type="Proteomes" id="UP000203589">
    <property type="component" value="Chromosome"/>
</dbReference>
<evidence type="ECO:0008006" key="4">
    <source>
        <dbReference type="Google" id="ProtNLM"/>
    </source>
</evidence>
<reference evidence="2 3" key="1">
    <citation type="submission" date="2017-07" db="EMBL/GenBank/DDBJ databases">
        <title>Genome Sequence of Antarctobacter heliothermus Strain SMS3 Isolated from a culture of the Diatom Skeletonema marinoi.</title>
        <authorList>
            <person name="Topel M."/>
            <person name="Pinder M.I.M."/>
            <person name="Johansson O.N."/>
            <person name="Kourtchenko O."/>
            <person name="Godhe A."/>
            <person name="Clarke A.K."/>
        </authorList>
    </citation>
    <scope>NUCLEOTIDE SEQUENCE [LARGE SCALE GENOMIC DNA]</scope>
    <source>
        <strain evidence="2 3">SMS3</strain>
    </source>
</reference>
<dbReference type="EMBL" id="CP022540">
    <property type="protein sequence ID" value="ASP20110.1"/>
    <property type="molecule type" value="Genomic_DNA"/>
</dbReference>
<dbReference type="RefSeq" id="WP_157733430.1">
    <property type="nucleotide sequence ID" value="NZ_CP022540.1"/>
</dbReference>
<accession>A0A222E1Q1</accession>
<evidence type="ECO:0000313" key="3">
    <source>
        <dbReference type="Proteomes" id="UP000203589"/>
    </source>
</evidence>
<sequence length="353" mass="38910">METRKPIPLIVAGLFALLFLVLLAMIYSASTRATRFERDGVDATAVFVSGRSQRTNTQPDKPPRLRYYATVTFEAAGRRITVETQVTRDFLRAMEQGTRVALRYLPDDPRSIQLDPLFESRNMALAWMFLLFFAGCLIVPPVQRWRKARRVESTAPEPRVRPKAGPLPRWVRVVSVILMICAAVSFFTLSIWLRYAVEAWALPHIGWVSLPLAMASMLVSPVGFGVANLAMIWEVQRSLRVGGGGGGGGLKPALRCFVGCVPASLWTIRQGSARLRCDDAGQVLARRASGPCSALEAGASLIGQIAVARRQLGFRYALLRRTRVPSKTNANPTRSETVPLSIASPVFSALPRY</sequence>
<dbReference type="OrthoDB" id="9977199at2"/>
<feature type="transmembrane region" description="Helical" evidence="1">
    <location>
        <begin position="124"/>
        <end position="142"/>
    </location>
</feature>
<keyword evidence="3" id="KW-1185">Reference proteome</keyword>